<dbReference type="OrthoDB" id="659at2759"/>
<gene>
    <name evidence="3" type="ORF">DM02DRAFT_704166</name>
</gene>
<dbReference type="SUPFAM" id="SSF56436">
    <property type="entry name" value="C-type lectin-like"/>
    <property type="match status" value="1"/>
</dbReference>
<dbReference type="GO" id="GO:0120147">
    <property type="term" value="F:formylglycine-generating oxidase activity"/>
    <property type="evidence" value="ECO:0007669"/>
    <property type="project" value="TreeGrafter"/>
</dbReference>
<dbReference type="Gene3D" id="3.40.50.300">
    <property type="entry name" value="P-loop containing nucleotide triphosphate hydrolases"/>
    <property type="match status" value="1"/>
</dbReference>
<feature type="domain" description="Sulfatase-modifying factor enzyme-like" evidence="1">
    <location>
        <begin position="412"/>
        <end position="683"/>
    </location>
</feature>
<name>A0A2V1DUQ8_9PLEO</name>
<evidence type="ECO:0000259" key="1">
    <source>
        <dbReference type="Pfam" id="PF03781"/>
    </source>
</evidence>
<keyword evidence="4" id="KW-1185">Reference proteome</keyword>
<evidence type="ECO:0000313" key="3">
    <source>
        <dbReference type="EMBL" id="PVI01796.1"/>
    </source>
</evidence>
<reference evidence="3 4" key="1">
    <citation type="journal article" date="2018" name="Sci. Rep.">
        <title>Comparative genomics provides insights into the lifestyle and reveals functional heterogeneity of dark septate endophytic fungi.</title>
        <authorList>
            <person name="Knapp D.G."/>
            <person name="Nemeth J.B."/>
            <person name="Barry K."/>
            <person name="Hainaut M."/>
            <person name="Henrissat B."/>
            <person name="Johnson J."/>
            <person name="Kuo A."/>
            <person name="Lim J.H.P."/>
            <person name="Lipzen A."/>
            <person name="Nolan M."/>
            <person name="Ohm R.A."/>
            <person name="Tamas L."/>
            <person name="Grigoriev I.V."/>
            <person name="Spatafora J.W."/>
            <person name="Nagy L.G."/>
            <person name="Kovacs G.M."/>
        </authorList>
    </citation>
    <scope>NUCLEOTIDE SEQUENCE [LARGE SCALE GENOMIC DNA]</scope>
    <source>
        <strain evidence="3 4">DSE2036</strain>
    </source>
</reference>
<dbReference type="AlphaFoldDB" id="A0A2V1DUQ8"/>
<accession>A0A2V1DUQ8</accession>
<dbReference type="STRING" id="97972.A0A2V1DUQ8"/>
<dbReference type="InterPro" id="IPR051043">
    <property type="entry name" value="Sulfatase_Mod_Factor_Kinase"/>
</dbReference>
<dbReference type="Gene3D" id="3.90.1580.10">
    <property type="entry name" value="paralog of FGE (formylglycine-generating enzyme)"/>
    <property type="match status" value="1"/>
</dbReference>
<dbReference type="InterPro" id="IPR049050">
    <property type="entry name" value="nSTAND3"/>
</dbReference>
<dbReference type="SUPFAM" id="SSF52540">
    <property type="entry name" value="P-loop containing nucleoside triphosphate hydrolases"/>
    <property type="match status" value="1"/>
</dbReference>
<dbReference type="InterPro" id="IPR027417">
    <property type="entry name" value="P-loop_NTPase"/>
</dbReference>
<dbReference type="EMBL" id="KZ805352">
    <property type="protein sequence ID" value="PVI01796.1"/>
    <property type="molecule type" value="Genomic_DNA"/>
</dbReference>
<evidence type="ECO:0000313" key="4">
    <source>
        <dbReference type="Proteomes" id="UP000244855"/>
    </source>
</evidence>
<sequence>MITELPYIPLLTTFTHEDRAAKGLRKRVPGAEPEPTIHYSAVEVVRDNRLVLLSGPSGSGKTTFAKHLCADIERDGKVGPTAVVRNEDGLMRDEEWGDAALQVRYCSAQDNFGMMEIGGELWNSWSSFLAGEGEYRPVLFVIDAVECAGRDNLATIVQVVKETSHLRLLLLSCSEAARHNPLAVDVPRFEIMQLMEVQRRRVVSALTGTDCENVTIGIGEAAKRPVLFTLALQTESRGDDAEMLVDAWLGCAGEAAAWLPKTAFDNYAGATTKVVEQKRVQGQNSLSPICESKLIQQLLAARYLIEQPLDTTITCFNSSPTAWEPIVRSILHRLTTSKNTLQLEKIMSAILAAEDTTHVGALLAASFMRENSLCRDIVKSQLLAVLEGDAFCARRAEAGRMLSHLGDPRDLQALVNIPGGTVTMGSASNTNSLPIHQITIPAFKMGVFPVVNQDYAEFVSASNRPWNIPTMCWDQRFNIPATDVTWHDAVCYCEWLTSEWRKEGKIRFDEVVRLPTEPEWEYAARGMQDTVDDGGGRIFPWGVEWPDMTMQAKDDVERQKQERSQGTKNVSIGREEANYEVTMLNGPVSVGVFPRNVSPFGVYDMAGNVWEWCSTAWGTDMTEPSFRYPWSATDGREAMNLEKGMRRVLRGGCFSSERHKTAATYRGSVEQESHWRGNGFRIVVAPARQ</sequence>
<organism evidence="3 4">
    <name type="scientific">Periconia macrospinosa</name>
    <dbReference type="NCBI Taxonomy" id="97972"/>
    <lineage>
        <taxon>Eukaryota</taxon>
        <taxon>Fungi</taxon>
        <taxon>Dikarya</taxon>
        <taxon>Ascomycota</taxon>
        <taxon>Pezizomycotina</taxon>
        <taxon>Dothideomycetes</taxon>
        <taxon>Pleosporomycetidae</taxon>
        <taxon>Pleosporales</taxon>
        <taxon>Massarineae</taxon>
        <taxon>Periconiaceae</taxon>
        <taxon>Periconia</taxon>
    </lineage>
</organism>
<dbReference type="Pfam" id="PF03781">
    <property type="entry name" value="FGE-sulfatase"/>
    <property type="match status" value="1"/>
</dbReference>
<proteinExistence type="predicted"/>
<protein>
    <submittedName>
        <fullName evidence="3">DUF323-domain-containing protein</fullName>
    </submittedName>
</protein>
<dbReference type="PANTHER" id="PTHR23150">
    <property type="entry name" value="SULFATASE MODIFYING FACTOR 1, 2"/>
    <property type="match status" value="1"/>
</dbReference>
<dbReference type="InterPro" id="IPR042095">
    <property type="entry name" value="SUMF_sf"/>
</dbReference>
<dbReference type="InterPro" id="IPR016187">
    <property type="entry name" value="CTDL_fold"/>
</dbReference>
<dbReference type="InterPro" id="IPR005532">
    <property type="entry name" value="SUMF_dom"/>
</dbReference>
<feature type="domain" description="Novel STAND NTPase 3" evidence="2">
    <location>
        <begin position="38"/>
        <end position="76"/>
    </location>
</feature>
<dbReference type="Proteomes" id="UP000244855">
    <property type="component" value="Unassembled WGS sequence"/>
</dbReference>
<evidence type="ECO:0000259" key="2">
    <source>
        <dbReference type="Pfam" id="PF20720"/>
    </source>
</evidence>
<dbReference type="PANTHER" id="PTHR23150:SF19">
    <property type="entry name" value="FORMYLGLYCINE-GENERATING ENZYME"/>
    <property type="match status" value="1"/>
</dbReference>
<dbReference type="Pfam" id="PF20720">
    <property type="entry name" value="nSTAND3"/>
    <property type="match status" value="1"/>
</dbReference>